<dbReference type="Pfam" id="PF00535">
    <property type="entry name" value="Glycos_transf_2"/>
    <property type="match status" value="1"/>
</dbReference>
<comment type="caution">
    <text evidence="2">The sequence shown here is derived from an EMBL/GenBank/DDBJ whole genome shotgun (WGS) entry which is preliminary data.</text>
</comment>
<accession>A0ABT3T7T9</accession>
<evidence type="ECO:0000259" key="1">
    <source>
        <dbReference type="Pfam" id="PF00535"/>
    </source>
</evidence>
<keyword evidence="3" id="KW-1185">Reference proteome</keyword>
<evidence type="ECO:0000313" key="2">
    <source>
        <dbReference type="EMBL" id="MCX2977552.1"/>
    </source>
</evidence>
<dbReference type="EMBL" id="SHNO01000001">
    <property type="protein sequence ID" value="MCX2977552.1"/>
    <property type="molecule type" value="Genomic_DNA"/>
</dbReference>
<protein>
    <submittedName>
        <fullName evidence="2">Glycosyltransferase family 2 protein</fullName>
    </submittedName>
</protein>
<reference evidence="2" key="1">
    <citation type="submission" date="2019-02" db="EMBL/GenBank/DDBJ databases">
        <authorList>
            <person name="Li S.-H."/>
        </authorList>
    </citation>
    <scope>NUCLEOTIDE SEQUENCE</scope>
    <source>
        <strain evidence="2">IMCC11814</strain>
    </source>
</reference>
<dbReference type="Gene3D" id="3.90.550.10">
    <property type="entry name" value="Spore Coat Polysaccharide Biosynthesis Protein SpsA, Chain A"/>
    <property type="match status" value="1"/>
</dbReference>
<dbReference type="SUPFAM" id="SSF53448">
    <property type="entry name" value="Nucleotide-diphospho-sugar transferases"/>
    <property type="match status" value="1"/>
</dbReference>
<dbReference type="InterPro" id="IPR001173">
    <property type="entry name" value="Glyco_trans_2-like"/>
</dbReference>
<organism evidence="2 3">
    <name type="scientific">Candidatus Marimicrobium litorale</name>
    <dbReference type="NCBI Taxonomy" id="2518991"/>
    <lineage>
        <taxon>Bacteria</taxon>
        <taxon>Pseudomonadati</taxon>
        <taxon>Pseudomonadota</taxon>
        <taxon>Gammaproteobacteria</taxon>
        <taxon>Cellvibrionales</taxon>
        <taxon>Halieaceae</taxon>
        <taxon>Marimicrobium</taxon>
    </lineage>
</organism>
<name>A0ABT3T7T9_9GAMM</name>
<sequence length="305" mass="33543">MGSRVAVLLGTLNGAEFLGEQLESIERQSATCWQLVVSDDGSQDGTQECLSAFRRRAGEGRVSITSGPGRGYVANFLSLLHAPTGADYFAFADQDDVWDADKLQRAVCFLSSLPPDRPALYCSRTRLIDEQGGPVGLSPLFTRPPGFANALIQNIAGGNTMVFNRAARELLIAFGDVDVVSHDWWVYLVISACGGEIFYDSEPSLDYRQHRGNQIGSSQHLSDRWNRLLLGLRGRKRDWNARNIAALNQMSTLLTDDSRRVLSEFCHARHAGLWGRIIGMRRAGVYAQSVPGNIGLFVATILNIL</sequence>
<dbReference type="CDD" id="cd04196">
    <property type="entry name" value="GT_2_like_d"/>
    <property type="match status" value="1"/>
</dbReference>
<proteinExistence type="predicted"/>
<dbReference type="PANTHER" id="PTHR22916">
    <property type="entry name" value="GLYCOSYLTRANSFERASE"/>
    <property type="match status" value="1"/>
</dbReference>
<evidence type="ECO:0000313" key="3">
    <source>
        <dbReference type="Proteomes" id="UP001143304"/>
    </source>
</evidence>
<feature type="domain" description="Glycosyltransferase 2-like" evidence="1">
    <location>
        <begin position="10"/>
        <end position="115"/>
    </location>
</feature>
<dbReference type="InterPro" id="IPR029044">
    <property type="entry name" value="Nucleotide-diphossugar_trans"/>
</dbReference>
<gene>
    <name evidence="2" type="ORF">EYC82_09325</name>
</gene>
<dbReference type="Proteomes" id="UP001143304">
    <property type="component" value="Unassembled WGS sequence"/>
</dbReference>
<dbReference type="PANTHER" id="PTHR22916:SF3">
    <property type="entry name" value="UDP-GLCNAC:BETAGAL BETA-1,3-N-ACETYLGLUCOSAMINYLTRANSFERASE-LIKE PROTEIN 1"/>
    <property type="match status" value="1"/>
</dbReference>